<feature type="transmembrane region" description="Helical" evidence="9">
    <location>
        <begin position="12"/>
        <end position="30"/>
    </location>
</feature>
<accession>E2Z9Q4</accession>
<dbReference type="GO" id="GO:0015188">
    <property type="term" value="F:L-isoleucine transmembrane transporter activity"/>
    <property type="evidence" value="ECO:0007669"/>
    <property type="project" value="TreeGrafter"/>
</dbReference>
<dbReference type="AlphaFoldDB" id="E2Z9Q4"/>
<evidence type="ECO:0000256" key="5">
    <source>
        <dbReference type="ARBA" id="ARBA00022692"/>
    </source>
</evidence>
<dbReference type="InterPro" id="IPR004685">
    <property type="entry name" value="Brnchd-chn_aa_trnsp_Livcs"/>
</dbReference>
<feature type="transmembrane region" description="Helical" evidence="9">
    <location>
        <begin position="229"/>
        <end position="256"/>
    </location>
</feature>
<keyword evidence="3 9" id="KW-0813">Transport</keyword>
<feature type="transmembrane region" description="Helical" evidence="9">
    <location>
        <begin position="152"/>
        <end position="170"/>
    </location>
</feature>
<dbReference type="GO" id="GO:0015190">
    <property type="term" value="F:L-leucine transmembrane transporter activity"/>
    <property type="evidence" value="ECO:0007669"/>
    <property type="project" value="TreeGrafter"/>
</dbReference>
<feature type="transmembrane region" description="Helical" evidence="9">
    <location>
        <begin position="404"/>
        <end position="425"/>
    </location>
</feature>
<proteinExistence type="inferred from homology"/>
<keyword evidence="5 9" id="KW-0812">Transmembrane</keyword>
<dbReference type="EMBL" id="AECS01000003">
    <property type="protein sequence ID" value="EFQ05080.1"/>
    <property type="molecule type" value="Genomic_DNA"/>
</dbReference>
<feature type="transmembrane region" description="Helical" evidence="9">
    <location>
        <begin position="276"/>
        <end position="300"/>
    </location>
</feature>
<dbReference type="GO" id="GO:0005886">
    <property type="term" value="C:plasma membrane"/>
    <property type="evidence" value="ECO:0007669"/>
    <property type="project" value="UniProtKB-SubCell"/>
</dbReference>
<dbReference type="Proteomes" id="UP000003195">
    <property type="component" value="Unassembled WGS sequence"/>
</dbReference>
<dbReference type="RefSeq" id="WP_006940890.1">
    <property type="nucleotide sequence ID" value="NZ_GL538177.1"/>
</dbReference>
<keyword evidence="4" id="KW-1003">Cell membrane</keyword>
<evidence type="ECO:0000256" key="3">
    <source>
        <dbReference type="ARBA" id="ARBA00022448"/>
    </source>
</evidence>
<feature type="transmembrane region" description="Helical" evidence="9">
    <location>
        <begin position="190"/>
        <end position="209"/>
    </location>
</feature>
<feature type="transmembrane region" description="Helical" evidence="9">
    <location>
        <begin position="373"/>
        <end position="392"/>
    </location>
</feature>
<evidence type="ECO:0000313" key="10">
    <source>
        <dbReference type="EMBL" id="EFQ05080.1"/>
    </source>
</evidence>
<gene>
    <name evidence="10" type="ORF">HMPREF9429_00158</name>
</gene>
<comment type="function">
    <text evidence="9">Component of the transport system for branched-chain amino acids.</text>
</comment>
<evidence type="ECO:0000256" key="7">
    <source>
        <dbReference type="ARBA" id="ARBA00022989"/>
    </source>
</evidence>
<dbReference type="HOGENOM" id="CLU_036807_0_2_9"/>
<feature type="transmembrane region" description="Helical" evidence="9">
    <location>
        <begin position="50"/>
        <end position="73"/>
    </location>
</feature>
<dbReference type="OrthoDB" id="9783920at2"/>
<dbReference type="Pfam" id="PF05525">
    <property type="entry name" value="Branch_AA_trans"/>
    <property type="match status" value="1"/>
</dbReference>
<dbReference type="PANTHER" id="PTHR30588:SF0">
    <property type="entry name" value="BRANCHED-CHAIN AMINO ACID PERMEASE BRNQ"/>
    <property type="match status" value="1"/>
</dbReference>
<reference evidence="10 11" key="1">
    <citation type="submission" date="2010-08" db="EMBL/GenBank/DDBJ databases">
        <authorList>
            <person name="Weinstock G."/>
            <person name="Sodergren E."/>
            <person name="Clifton S."/>
            <person name="Fulton L."/>
            <person name="Fulton B."/>
            <person name="Courtney L."/>
            <person name="Fronick C."/>
            <person name="Harrison M."/>
            <person name="Strong C."/>
            <person name="Farmer C."/>
            <person name="Delahaunty K."/>
            <person name="Markovic C."/>
            <person name="Hall O."/>
            <person name="Minx P."/>
            <person name="Tomlinson C."/>
            <person name="Mitreva M."/>
            <person name="Hou S."/>
            <person name="Chen J."/>
            <person name="Wollam A."/>
            <person name="Pepin K.H."/>
            <person name="Johnson M."/>
            <person name="Bhonagiri V."/>
            <person name="Zhang X."/>
            <person name="Suruliraj S."/>
            <person name="Warren W."/>
            <person name="Chinwalla A."/>
            <person name="Mardis E.R."/>
            <person name="Wilson R.K."/>
        </authorList>
    </citation>
    <scope>NUCLEOTIDE SEQUENCE [LARGE SCALE GENOMIC DNA]</scope>
    <source>
        <strain evidence="10 11">F0359</strain>
    </source>
</reference>
<feature type="transmembrane region" description="Helical" evidence="9">
    <location>
        <begin position="123"/>
        <end position="140"/>
    </location>
</feature>
<evidence type="ECO:0000256" key="6">
    <source>
        <dbReference type="ARBA" id="ARBA00022970"/>
    </source>
</evidence>
<comment type="caution">
    <text evidence="10">The sequence shown here is derived from an EMBL/GenBank/DDBJ whole genome shotgun (WGS) entry which is preliminary data.</text>
</comment>
<protein>
    <recommendedName>
        <fullName evidence="9">Branched-chain amino acid transport system carrier protein</fullName>
    </recommendedName>
</protein>
<comment type="similarity">
    <text evidence="2 9">Belongs to the branched chain amino acid transporter family.</text>
</comment>
<keyword evidence="11" id="KW-1185">Reference proteome</keyword>
<dbReference type="GO" id="GO:0015820">
    <property type="term" value="P:L-leucine transport"/>
    <property type="evidence" value="ECO:0007669"/>
    <property type="project" value="TreeGrafter"/>
</dbReference>
<keyword evidence="7 9" id="KW-1133">Transmembrane helix</keyword>
<dbReference type="GO" id="GO:0015818">
    <property type="term" value="P:isoleucine transport"/>
    <property type="evidence" value="ECO:0007669"/>
    <property type="project" value="TreeGrafter"/>
</dbReference>
<dbReference type="PANTHER" id="PTHR30588">
    <property type="entry name" value="BRANCHED-CHAIN AMINO ACID TRANSPORT SYSTEM 2 CARRIER PROTEIN"/>
    <property type="match status" value="1"/>
</dbReference>
<evidence type="ECO:0000256" key="8">
    <source>
        <dbReference type="ARBA" id="ARBA00023136"/>
    </source>
</evidence>
<name>E2Z9Q4_9FIRM</name>
<keyword evidence="6 9" id="KW-0029">Amino-acid transport</keyword>
<dbReference type="GO" id="GO:0005304">
    <property type="term" value="F:L-valine transmembrane transporter activity"/>
    <property type="evidence" value="ECO:0007669"/>
    <property type="project" value="TreeGrafter"/>
</dbReference>
<evidence type="ECO:0000256" key="9">
    <source>
        <dbReference type="RuleBase" id="RU362122"/>
    </source>
</evidence>
<evidence type="ECO:0000313" key="11">
    <source>
        <dbReference type="Proteomes" id="UP000003195"/>
    </source>
</evidence>
<feature type="transmembrane region" description="Helical" evidence="9">
    <location>
        <begin position="85"/>
        <end position="103"/>
    </location>
</feature>
<keyword evidence="8 9" id="KW-0472">Membrane</keyword>
<comment type="subcellular location">
    <subcellularLocation>
        <location evidence="1 9">Cell membrane</location>
        <topology evidence="1 9">Multi-pass membrane protein</topology>
    </subcellularLocation>
</comment>
<dbReference type="eggNOG" id="COG1114">
    <property type="taxonomic scope" value="Bacteria"/>
</dbReference>
<feature type="transmembrane region" description="Helical" evidence="9">
    <location>
        <begin position="339"/>
        <end position="361"/>
    </location>
</feature>
<feature type="transmembrane region" description="Helical" evidence="9">
    <location>
        <begin position="312"/>
        <end position="333"/>
    </location>
</feature>
<evidence type="ECO:0000256" key="2">
    <source>
        <dbReference type="ARBA" id="ARBA00008540"/>
    </source>
</evidence>
<evidence type="ECO:0000256" key="1">
    <source>
        <dbReference type="ARBA" id="ARBA00004651"/>
    </source>
</evidence>
<organism evidence="10 11">
    <name type="scientific">Megasphaera micronuciformis F0359</name>
    <dbReference type="NCBI Taxonomy" id="706434"/>
    <lineage>
        <taxon>Bacteria</taxon>
        <taxon>Bacillati</taxon>
        <taxon>Bacillota</taxon>
        <taxon>Negativicutes</taxon>
        <taxon>Veillonellales</taxon>
        <taxon>Veillonellaceae</taxon>
        <taxon>Megasphaera</taxon>
    </lineage>
</organism>
<sequence length="433" mass="45977">MNDSRIKHKSVAVKDVLILGFAFFATYFGAGNLIFPPQLGFVSGSSYGPALVGLTLSGILLPIFALLIISRYGDVRRITERVGPYTYNILLTLLMIVCIFVSIPRTCATAIQLGIQGNFPNVPFIPGVVIYFLLSYWITSDETSVLDKVGKFLTPLLALILVVIGVLGVVSPIGTPAEPTVANSFTNAFLGGYNTGDVLVSFIMASLFIQSVENKGYVESRDRNRMMFYCGVVSVILLFIIYGSLLFMGACVSADVPSDTGRAELLVLVIKRVGGAVMLPMGVAVILACLTTAVGQIAAVADFFHTASSNRVSYKVVAIMTCILSALTALLGVDGIVEYIGWIFGVSYPPVLALMVLGTFASFISHNEAYKGATYAVTAYALIEALPGLSSLEAAKSIVSVMPLSAVGFGWVTPFVVGLIVGSVVGHMRGQNV</sequence>
<evidence type="ECO:0000256" key="4">
    <source>
        <dbReference type="ARBA" id="ARBA00022475"/>
    </source>
</evidence>